<evidence type="ECO:0000256" key="5">
    <source>
        <dbReference type="ARBA" id="ARBA00023180"/>
    </source>
</evidence>
<dbReference type="GO" id="GO:0006508">
    <property type="term" value="P:proteolysis"/>
    <property type="evidence" value="ECO:0007669"/>
    <property type="project" value="UniProtKB-KW"/>
</dbReference>
<dbReference type="InterPro" id="IPR001969">
    <property type="entry name" value="Aspartic_peptidase_AS"/>
</dbReference>
<feature type="active site" evidence="6">
    <location>
        <position position="341"/>
    </location>
</feature>
<dbReference type="PROSITE" id="PS00141">
    <property type="entry name" value="ASP_PROTEASE"/>
    <property type="match status" value="1"/>
</dbReference>
<feature type="region of interest" description="Disordered" evidence="8">
    <location>
        <begin position="58"/>
        <end position="77"/>
    </location>
</feature>
<dbReference type="InterPro" id="IPR021109">
    <property type="entry name" value="Peptidase_aspartic_dom_sf"/>
</dbReference>
<evidence type="ECO:0000256" key="7">
    <source>
        <dbReference type="RuleBase" id="RU000454"/>
    </source>
</evidence>
<sequence length="648" mass="66798">MANPPPLVVLLQLLLLPLLSTAITLPLYRNLPPVPADTDHPHHHPLSRLAAASLARAAHLARPRPRSRQGTAPPPSVRASLYPHSYGGYAFTVSLGTPPQPLPVLLDTGSHLSWVPCTSSYQCRNCSSLSAASPLHVFHPKNSSSSRLIGCRNPSCLWIHSPDHLSDCRAASSCPGANCTPRNANANNVCPPYLVVYGSGSTAGLLISDTLRTPGRAVRNFVIGCSLASVHQPPSGLAGFGRGAPSVPSQLGLTKFSYCLLSRRFDDNAAVSGELILGGAGGKDGGVGMQYAPLARSASARPPYSVYYYLALTAITVGGKSVQLPERAFVAGGAGGGAIVDSGTTFSYFDRTVFEPVAAAVVAAVGGRYSRSKVVEEGLGLSPCFAMPPGTKTMELPEMSLHFKGGSVMNLPVENYFVVAGPAPSGGAPAMAEAICLAVVSDVPTSSGGAGVSSGGPAIILGSFQQQNYYIEYDLEKERLGFRRQQCASSSNQGRPVVQTAQKEETRPKGPKEREVQRNQPSKSEPDFAVGALECGGVGGGRWDGDGAADLGLGSGNLEGPDLDPELGVELDLDVELAGGLLRPEVGGGDVALERLLALEGGGELGGCLGGLVEGVEGGVAEALAVEEGEGLDVVVLEADALVGVSDG</sequence>
<dbReference type="EMBL" id="CM000141">
    <property type="protein sequence ID" value="EEE61941.1"/>
    <property type="molecule type" value="Genomic_DNA"/>
</dbReference>
<keyword evidence="5" id="KW-0325">Glycoprotein</keyword>
<dbReference type="PRINTS" id="PR00792">
    <property type="entry name" value="PEPSIN"/>
</dbReference>
<feature type="active site" evidence="6">
    <location>
        <position position="107"/>
    </location>
</feature>
<dbReference type="GO" id="GO:0004190">
    <property type="term" value="F:aspartic-type endopeptidase activity"/>
    <property type="evidence" value="ECO:0007669"/>
    <property type="project" value="UniProtKB-KW"/>
</dbReference>
<dbReference type="MEROPS" id="A01.A47"/>
<dbReference type="PANTHER" id="PTHR47967">
    <property type="entry name" value="OS07G0603500 PROTEIN-RELATED"/>
    <property type="match status" value="1"/>
</dbReference>
<evidence type="ECO:0000313" key="11">
    <source>
        <dbReference type="EMBL" id="EEE61941.1"/>
    </source>
</evidence>
<comment type="similarity">
    <text evidence="1 7">Belongs to the peptidase A1 family.</text>
</comment>
<evidence type="ECO:0000259" key="10">
    <source>
        <dbReference type="PROSITE" id="PS51767"/>
    </source>
</evidence>
<feature type="domain" description="Peptidase A1" evidence="10">
    <location>
        <begin position="89"/>
        <end position="483"/>
    </location>
</feature>
<evidence type="ECO:0000256" key="6">
    <source>
        <dbReference type="PIRSR" id="PIRSR601461-1"/>
    </source>
</evidence>
<dbReference type="AlphaFoldDB" id="B9FDE4"/>
<proteinExistence type="inferred from homology"/>
<dbReference type="InterPro" id="IPR032799">
    <property type="entry name" value="TAXi_C"/>
</dbReference>
<feature type="chain" id="PRO_5002883827" description="Peptidase A1 domain-containing protein" evidence="9">
    <location>
        <begin position="23"/>
        <end position="648"/>
    </location>
</feature>
<dbReference type="Pfam" id="PF14541">
    <property type="entry name" value="TAXi_C"/>
    <property type="match status" value="1"/>
</dbReference>
<evidence type="ECO:0000256" key="9">
    <source>
        <dbReference type="SAM" id="SignalP"/>
    </source>
</evidence>
<evidence type="ECO:0000256" key="1">
    <source>
        <dbReference type="ARBA" id="ARBA00007447"/>
    </source>
</evidence>
<keyword evidence="2 7" id="KW-0645">Protease</keyword>
<dbReference type="InterPro" id="IPR001461">
    <property type="entry name" value="Aspartic_peptidase_A1"/>
</dbReference>
<evidence type="ECO:0000256" key="3">
    <source>
        <dbReference type="ARBA" id="ARBA00022750"/>
    </source>
</evidence>
<reference evidence="11" key="1">
    <citation type="journal article" date="2005" name="PLoS Biol.">
        <title>The genomes of Oryza sativa: a history of duplications.</title>
        <authorList>
            <person name="Yu J."/>
            <person name="Wang J."/>
            <person name="Lin W."/>
            <person name="Li S."/>
            <person name="Li H."/>
            <person name="Zhou J."/>
            <person name="Ni P."/>
            <person name="Dong W."/>
            <person name="Hu S."/>
            <person name="Zeng C."/>
            <person name="Zhang J."/>
            <person name="Zhang Y."/>
            <person name="Li R."/>
            <person name="Xu Z."/>
            <person name="Li S."/>
            <person name="Li X."/>
            <person name="Zheng H."/>
            <person name="Cong L."/>
            <person name="Lin L."/>
            <person name="Yin J."/>
            <person name="Geng J."/>
            <person name="Li G."/>
            <person name="Shi J."/>
            <person name="Liu J."/>
            <person name="Lv H."/>
            <person name="Li J."/>
            <person name="Wang J."/>
            <person name="Deng Y."/>
            <person name="Ran L."/>
            <person name="Shi X."/>
            <person name="Wang X."/>
            <person name="Wu Q."/>
            <person name="Li C."/>
            <person name="Ren X."/>
            <person name="Wang J."/>
            <person name="Wang X."/>
            <person name="Li D."/>
            <person name="Liu D."/>
            <person name="Zhang X."/>
            <person name="Ji Z."/>
            <person name="Zhao W."/>
            <person name="Sun Y."/>
            <person name="Zhang Z."/>
            <person name="Bao J."/>
            <person name="Han Y."/>
            <person name="Dong L."/>
            <person name="Ji J."/>
            <person name="Chen P."/>
            <person name="Wu S."/>
            <person name="Liu J."/>
            <person name="Xiao Y."/>
            <person name="Bu D."/>
            <person name="Tan J."/>
            <person name="Yang L."/>
            <person name="Ye C."/>
            <person name="Zhang J."/>
            <person name="Xu J."/>
            <person name="Zhou Y."/>
            <person name="Yu Y."/>
            <person name="Zhang B."/>
            <person name="Zhuang S."/>
            <person name="Wei H."/>
            <person name="Liu B."/>
            <person name="Lei M."/>
            <person name="Yu H."/>
            <person name="Li Y."/>
            <person name="Xu H."/>
            <person name="Wei S."/>
            <person name="He X."/>
            <person name="Fang L."/>
            <person name="Zhang Z."/>
            <person name="Zhang Y."/>
            <person name="Huang X."/>
            <person name="Su Z."/>
            <person name="Tong W."/>
            <person name="Li J."/>
            <person name="Tong Z."/>
            <person name="Li S."/>
            <person name="Ye J."/>
            <person name="Wang L."/>
            <person name="Fang L."/>
            <person name="Lei T."/>
            <person name="Chen C."/>
            <person name="Chen H."/>
            <person name="Xu Z."/>
            <person name="Li H."/>
            <person name="Huang H."/>
            <person name="Zhang F."/>
            <person name="Xu H."/>
            <person name="Li N."/>
            <person name="Zhao C."/>
            <person name="Li S."/>
            <person name="Dong L."/>
            <person name="Huang Y."/>
            <person name="Li L."/>
            <person name="Xi Y."/>
            <person name="Qi Q."/>
            <person name="Li W."/>
            <person name="Zhang B."/>
            <person name="Hu W."/>
            <person name="Zhang Y."/>
            <person name="Tian X."/>
            <person name="Jiao Y."/>
            <person name="Liang X."/>
            <person name="Jin J."/>
            <person name="Gao L."/>
            <person name="Zheng W."/>
            <person name="Hao B."/>
            <person name="Liu S."/>
            <person name="Wang W."/>
            <person name="Yuan L."/>
            <person name="Cao M."/>
            <person name="McDermott J."/>
            <person name="Samudrala R."/>
            <person name="Wang J."/>
            <person name="Wong G.K."/>
            <person name="Yang H."/>
        </authorList>
    </citation>
    <scope>NUCLEOTIDE SEQUENCE [LARGE SCALE GENOMIC DNA]</scope>
</reference>
<dbReference type="InterPro" id="IPR033121">
    <property type="entry name" value="PEPTIDASE_A1"/>
</dbReference>
<dbReference type="Pfam" id="PF14543">
    <property type="entry name" value="TAXi_N"/>
    <property type="match status" value="1"/>
</dbReference>
<reference evidence="11" key="2">
    <citation type="submission" date="2008-12" db="EMBL/GenBank/DDBJ databases">
        <title>Improved gene annotation of the rice (Oryza sativa) genomes.</title>
        <authorList>
            <person name="Wang J."/>
            <person name="Li R."/>
            <person name="Fan W."/>
            <person name="Huang Q."/>
            <person name="Zhang J."/>
            <person name="Zhou Y."/>
            <person name="Hu Y."/>
            <person name="Zi S."/>
            <person name="Li J."/>
            <person name="Ni P."/>
            <person name="Zheng H."/>
            <person name="Zhang Y."/>
            <person name="Zhao M."/>
            <person name="Hao Q."/>
            <person name="McDermott J."/>
            <person name="Samudrala R."/>
            <person name="Kristiansen K."/>
            <person name="Wong G.K.-S."/>
        </authorList>
    </citation>
    <scope>NUCLEOTIDE SEQUENCE</scope>
</reference>
<dbReference type="PROSITE" id="PS51767">
    <property type="entry name" value="PEPTIDASE_A1"/>
    <property type="match status" value="1"/>
</dbReference>
<evidence type="ECO:0000256" key="4">
    <source>
        <dbReference type="ARBA" id="ARBA00022801"/>
    </source>
</evidence>
<evidence type="ECO:0000256" key="8">
    <source>
        <dbReference type="SAM" id="MobiDB-lite"/>
    </source>
</evidence>
<dbReference type="CDD" id="cd05476">
    <property type="entry name" value="pepsin_A_like_plant"/>
    <property type="match status" value="1"/>
</dbReference>
<dbReference type="InterPro" id="IPR051708">
    <property type="entry name" value="Plant_Aspart_Prot_A1"/>
</dbReference>
<feature type="signal peptide" evidence="9">
    <location>
        <begin position="1"/>
        <end position="22"/>
    </location>
</feature>
<accession>B9FDE4</accession>
<dbReference type="InterPro" id="IPR032861">
    <property type="entry name" value="TAXi_N"/>
</dbReference>
<evidence type="ECO:0000256" key="2">
    <source>
        <dbReference type="ARBA" id="ARBA00022670"/>
    </source>
</evidence>
<dbReference type="Gene3D" id="2.40.70.10">
    <property type="entry name" value="Acid Proteases"/>
    <property type="match status" value="2"/>
</dbReference>
<gene>
    <name evidence="11" type="ORF">OsJ_16693</name>
</gene>
<keyword evidence="3 7" id="KW-0064">Aspartyl protease</keyword>
<organism evidence="11">
    <name type="scientific">Oryza sativa subsp. japonica</name>
    <name type="common">Rice</name>
    <dbReference type="NCBI Taxonomy" id="39947"/>
    <lineage>
        <taxon>Eukaryota</taxon>
        <taxon>Viridiplantae</taxon>
        <taxon>Streptophyta</taxon>
        <taxon>Embryophyta</taxon>
        <taxon>Tracheophyta</taxon>
        <taxon>Spermatophyta</taxon>
        <taxon>Magnoliopsida</taxon>
        <taxon>Liliopsida</taxon>
        <taxon>Poales</taxon>
        <taxon>Poaceae</taxon>
        <taxon>BOP clade</taxon>
        <taxon>Oryzoideae</taxon>
        <taxon>Oryzeae</taxon>
        <taxon>Oryzinae</taxon>
        <taxon>Oryza</taxon>
        <taxon>Oryza sativa</taxon>
    </lineage>
</organism>
<protein>
    <recommendedName>
        <fullName evidence="10">Peptidase A1 domain-containing protein</fullName>
    </recommendedName>
</protein>
<dbReference type="FunFam" id="2.40.70.10:FF:000109">
    <property type="entry name" value="Eukaryotic aspartyl protease family protein"/>
    <property type="match status" value="1"/>
</dbReference>
<feature type="compositionally biased region" description="Basic and acidic residues" evidence="8">
    <location>
        <begin position="502"/>
        <end position="517"/>
    </location>
</feature>
<name>B9FDE4_ORYSJ</name>
<keyword evidence="9" id="KW-0732">Signal</keyword>
<keyword evidence="4 7" id="KW-0378">Hydrolase</keyword>
<dbReference type="PANTHER" id="PTHR47967:SF36">
    <property type="entry name" value="PEPTIDASE A1 DOMAIN-CONTAINING PROTEIN"/>
    <property type="match status" value="1"/>
</dbReference>
<dbReference type="InterPro" id="IPR034161">
    <property type="entry name" value="Pepsin-like_plant"/>
</dbReference>
<dbReference type="Proteomes" id="UP000007752">
    <property type="component" value="Chromosome 4"/>
</dbReference>
<dbReference type="SUPFAM" id="SSF50630">
    <property type="entry name" value="Acid proteases"/>
    <property type="match status" value="1"/>
</dbReference>
<feature type="region of interest" description="Disordered" evidence="8">
    <location>
        <begin position="484"/>
        <end position="531"/>
    </location>
</feature>